<evidence type="ECO:0000256" key="3">
    <source>
        <dbReference type="ARBA" id="ARBA00023163"/>
    </source>
</evidence>
<proteinExistence type="predicted"/>
<keyword evidence="2" id="KW-0238">DNA-binding</keyword>
<dbReference type="Proteomes" id="UP000309673">
    <property type="component" value="Unassembled WGS sequence"/>
</dbReference>
<name>A0A4U0FJC5_9BACL</name>
<dbReference type="Pfam" id="PF00356">
    <property type="entry name" value="LacI"/>
    <property type="match status" value="1"/>
</dbReference>
<dbReference type="InterPro" id="IPR010982">
    <property type="entry name" value="Lambda_DNA-bd_dom_sf"/>
</dbReference>
<dbReference type="SUPFAM" id="SSF53822">
    <property type="entry name" value="Periplasmic binding protein-like I"/>
    <property type="match status" value="1"/>
</dbReference>
<dbReference type="InterPro" id="IPR046335">
    <property type="entry name" value="LacI/GalR-like_sensor"/>
</dbReference>
<dbReference type="CDD" id="cd01392">
    <property type="entry name" value="HTH_LacI"/>
    <property type="match status" value="1"/>
</dbReference>
<dbReference type="AlphaFoldDB" id="A0A4U0FJC5"/>
<accession>A0A4U0FJC5</accession>
<organism evidence="5 6">
    <name type="scientific">Cohnella pontilimi</name>
    <dbReference type="NCBI Taxonomy" id="2564100"/>
    <lineage>
        <taxon>Bacteria</taxon>
        <taxon>Bacillati</taxon>
        <taxon>Bacillota</taxon>
        <taxon>Bacilli</taxon>
        <taxon>Bacillales</taxon>
        <taxon>Paenibacillaceae</taxon>
        <taxon>Cohnella</taxon>
    </lineage>
</organism>
<dbReference type="PANTHER" id="PTHR30146">
    <property type="entry name" value="LACI-RELATED TRANSCRIPTIONAL REPRESSOR"/>
    <property type="match status" value="1"/>
</dbReference>
<dbReference type="InterPro" id="IPR028082">
    <property type="entry name" value="Peripla_BP_I"/>
</dbReference>
<keyword evidence="3" id="KW-0804">Transcription</keyword>
<dbReference type="CDD" id="cd06267">
    <property type="entry name" value="PBP1_LacI_sugar_binding-like"/>
    <property type="match status" value="1"/>
</dbReference>
<evidence type="ECO:0000313" key="6">
    <source>
        <dbReference type="Proteomes" id="UP000309673"/>
    </source>
</evidence>
<dbReference type="GO" id="GO:0003700">
    <property type="term" value="F:DNA-binding transcription factor activity"/>
    <property type="evidence" value="ECO:0007669"/>
    <property type="project" value="TreeGrafter"/>
</dbReference>
<dbReference type="EMBL" id="SUPK01000002">
    <property type="protein sequence ID" value="TJY43572.1"/>
    <property type="molecule type" value="Genomic_DNA"/>
</dbReference>
<evidence type="ECO:0000313" key="5">
    <source>
        <dbReference type="EMBL" id="TJY43572.1"/>
    </source>
</evidence>
<dbReference type="Pfam" id="PF13377">
    <property type="entry name" value="Peripla_BP_3"/>
    <property type="match status" value="1"/>
</dbReference>
<keyword evidence="6" id="KW-1185">Reference proteome</keyword>
<dbReference type="InterPro" id="IPR000843">
    <property type="entry name" value="HTH_LacI"/>
</dbReference>
<dbReference type="GO" id="GO:0000976">
    <property type="term" value="F:transcription cis-regulatory region binding"/>
    <property type="evidence" value="ECO:0007669"/>
    <property type="project" value="TreeGrafter"/>
</dbReference>
<gene>
    <name evidence="5" type="ORF">E5161_06780</name>
</gene>
<dbReference type="OrthoDB" id="9775106at2"/>
<evidence type="ECO:0000256" key="2">
    <source>
        <dbReference type="ARBA" id="ARBA00023125"/>
    </source>
</evidence>
<dbReference type="PANTHER" id="PTHR30146:SF109">
    <property type="entry name" value="HTH-TYPE TRANSCRIPTIONAL REGULATOR GALS"/>
    <property type="match status" value="1"/>
</dbReference>
<dbReference type="RefSeq" id="WP_136776933.1">
    <property type="nucleotide sequence ID" value="NZ_SUPK01000002.1"/>
</dbReference>
<dbReference type="SMART" id="SM00354">
    <property type="entry name" value="HTH_LACI"/>
    <property type="match status" value="1"/>
</dbReference>
<sequence length="338" mass="37117">MNPTIRDVAKLAGTSKSTVSRYLNGQAVKKRTQEALEAAIRELNFHPNVHARRLVTNQTNMIGVIVNDISNVFYSGILKGVETVAEANGYGCVYYSRTSGDRRESEFVKLLHEGQVDGLIFVSFKKRDAAEAEILQNADAPIVVIGDDGGNRALHSVDVDHEHGISELVHYLFALGHRKLGYISGPAEESPSVYRLEGFRKALAELGMETRKEWIAASDWTNEGGYKAMMTLLEAGGVTAVLSSNDEMAVGALTAMRDKNLTVPEDCSLVGYDDINIARWVYPPLTTVRQPFYEIGRLAAEGLLAKVRSDEAAEGARILLKPEIVIRESCRSLHPVTN</sequence>
<evidence type="ECO:0000256" key="1">
    <source>
        <dbReference type="ARBA" id="ARBA00023015"/>
    </source>
</evidence>
<dbReference type="Gene3D" id="3.40.50.2300">
    <property type="match status" value="2"/>
</dbReference>
<protein>
    <submittedName>
        <fullName evidence="5">LacI family transcriptional regulator</fullName>
    </submittedName>
</protein>
<dbReference type="Gene3D" id="1.10.260.40">
    <property type="entry name" value="lambda repressor-like DNA-binding domains"/>
    <property type="match status" value="1"/>
</dbReference>
<keyword evidence="1" id="KW-0805">Transcription regulation</keyword>
<dbReference type="SUPFAM" id="SSF47413">
    <property type="entry name" value="lambda repressor-like DNA-binding domains"/>
    <property type="match status" value="1"/>
</dbReference>
<reference evidence="5 6" key="1">
    <citation type="submission" date="2019-04" db="EMBL/GenBank/DDBJ databases">
        <title>Cohnella sp. nov., isolated from soil.</title>
        <authorList>
            <person name="Kim W."/>
        </authorList>
    </citation>
    <scope>NUCLEOTIDE SEQUENCE [LARGE SCALE GENOMIC DNA]</scope>
    <source>
        <strain evidence="5 6">CAU 1483</strain>
    </source>
</reference>
<feature type="domain" description="HTH lacI-type" evidence="4">
    <location>
        <begin position="3"/>
        <end position="56"/>
    </location>
</feature>
<comment type="caution">
    <text evidence="5">The sequence shown here is derived from an EMBL/GenBank/DDBJ whole genome shotgun (WGS) entry which is preliminary data.</text>
</comment>
<evidence type="ECO:0000259" key="4">
    <source>
        <dbReference type="PROSITE" id="PS50932"/>
    </source>
</evidence>
<dbReference type="PROSITE" id="PS50932">
    <property type="entry name" value="HTH_LACI_2"/>
    <property type="match status" value="1"/>
</dbReference>